<keyword evidence="2" id="KW-1185">Reference proteome</keyword>
<comment type="caution">
    <text evidence="1">The sequence shown here is derived from an EMBL/GenBank/DDBJ whole genome shotgun (WGS) entry which is preliminary data.</text>
</comment>
<dbReference type="Proteomes" id="UP001596060">
    <property type="component" value="Unassembled WGS sequence"/>
</dbReference>
<sequence>MENSDFKLKNSHRVAALKLAIERINDQKVKPLYHRREQLNLRVAQLAMETLLDSAKPFSGMEHLIDAGICVRESALKLGQYVEPVLGVAVINPSLGENWHVLTDHSGRSLIKLVHGQTDELSMPQAVATFRPSGPAPTGHMVPVATLDWVLRHLHARELPNPIAPLISEILDDVVPAILGSFEQVTEIVKLIGSCMNHSDLVRAFPAAASLFQPKQHETPPASAAALNLLHALS</sequence>
<evidence type="ECO:0000313" key="1">
    <source>
        <dbReference type="EMBL" id="MFC5507556.1"/>
    </source>
</evidence>
<gene>
    <name evidence="1" type="ORF">ACFPN9_20140</name>
</gene>
<organism evidence="1 2">
    <name type="scientific">Bosea massiliensis</name>
    <dbReference type="NCBI Taxonomy" id="151419"/>
    <lineage>
        <taxon>Bacteria</taxon>
        <taxon>Pseudomonadati</taxon>
        <taxon>Pseudomonadota</taxon>
        <taxon>Alphaproteobacteria</taxon>
        <taxon>Hyphomicrobiales</taxon>
        <taxon>Boseaceae</taxon>
        <taxon>Bosea</taxon>
    </lineage>
</organism>
<proteinExistence type="predicted"/>
<protein>
    <submittedName>
        <fullName evidence="1">Uncharacterized protein</fullName>
    </submittedName>
</protein>
<dbReference type="RefSeq" id="WP_377817489.1">
    <property type="nucleotide sequence ID" value="NZ_JBHSLU010000063.1"/>
</dbReference>
<reference evidence="2" key="1">
    <citation type="journal article" date="2019" name="Int. J. Syst. Evol. Microbiol.">
        <title>The Global Catalogue of Microorganisms (GCM) 10K type strain sequencing project: providing services to taxonomists for standard genome sequencing and annotation.</title>
        <authorList>
            <consortium name="The Broad Institute Genomics Platform"/>
            <consortium name="The Broad Institute Genome Sequencing Center for Infectious Disease"/>
            <person name="Wu L."/>
            <person name="Ma J."/>
        </authorList>
    </citation>
    <scope>NUCLEOTIDE SEQUENCE [LARGE SCALE GENOMIC DNA]</scope>
    <source>
        <strain evidence="2">CCUG 43117</strain>
    </source>
</reference>
<accession>A0ABW0P4D2</accession>
<dbReference type="EMBL" id="JBHSLU010000063">
    <property type="protein sequence ID" value="MFC5507556.1"/>
    <property type="molecule type" value="Genomic_DNA"/>
</dbReference>
<name>A0ABW0P4D2_9HYPH</name>
<evidence type="ECO:0000313" key="2">
    <source>
        <dbReference type="Proteomes" id="UP001596060"/>
    </source>
</evidence>